<dbReference type="AlphaFoldDB" id="A0A7W8AJB2"/>
<gene>
    <name evidence="1" type="ORF">HNQ68_001836</name>
</gene>
<reference evidence="1 2" key="1">
    <citation type="submission" date="2020-08" db="EMBL/GenBank/DDBJ databases">
        <title>Genomic Encyclopedia of Type Strains, Phase IV (KMG-IV): sequencing the most valuable type-strain genomes for metagenomic binning, comparative biology and taxonomic classification.</title>
        <authorList>
            <person name="Goeker M."/>
        </authorList>
    </citation>
    <scope>NUCLEOTIDE SEQUENCE [LARGE SCALE GENOMIC DNA]</scope>
    <source>
        <strain evidence="1 2">DSM 25620</strain>
    </source>
</reference>
<protein>
    <submittedName>
        <fullName evidence="1">Uncharacterized protein</fullName>
    </submittedName>
</protein>
<dbReference type="RefSeq" id="WP_151159402.1">
    <property type="nucleotide sequence ID" value="NZ_JACHIL010000003.1"/>
</dbReference>
<dbReference type="Proteomes" id="UP000531231">
    <property type="component" value="Unassembled WGS sequence"/>
</dbReference>
<evidence type="ECO:0000313" key="1">
    <source>
        <dbReference type="EMBL" id="MBB5091295.1"/>
    </source>
</evidence>
<keyword evidence="2" id="KW-1185">Reference proteome</keyword>
<proteinExistence type="predicted"/>
<name>A0A7W8AJB2_9HYPH</name>
<organism evidence="1 2">
    <name type="scientific">Pseudochrobactrum saccharolyticum</name>
    <dbReference type="NCBI Taxonomy" id="354352"/>
    <lineage>
        <taxon>Bacteria</taxon>
        <taxon>Pseudomonadati</taxon>
        <taxon>Pseudomonadota</taxon>
        <taxon>Alphaproteobacteria</taxon>
        <taxon>Hyphomicrobiales</taxon>
        <taxon>Brucellaceae</taxon>
        <taxon>Pseudochrobactrum</taxon>
    </lineage>
</organism>
<evidence type="ECO:0000313" key="2">
    <source>
        <dbReference type="Proteomes" id="UP000531231"/>
    </source>
</evidence>
<dbReference type="EMBL" id="JACHIL010000003">
    <property type="protein sequence ID" value="MBB5091295.1"/>
    <property type="molecule type" value="Genomic_DNA"/>
</dbReference>
<comment type="caution">
    <text evidence="1">The sequence shown here is derived from an EMBL/GenBank/DDBJ whole genome shotgun (WGS) entry which is preliminary data.</text>
</comment>
<sequence length="172" mass="19510">MAFILDINDNEDFSIDILEGNGEHIRRCGIGHCDETNGVYSAITCLAPIPGYGDLHGFELAFNIVKVEPDNTFIDYTDGLETRFLDKHARNTVLAIICTCTHDLIDRARPSIVQMHTREAYLPEKAILKYHRIAQIFGQHGYRTGRGDPWNGHQTWFMKIREMDLDTTGSAL</sequence>
<accession>A0A7W8AJB2</accession>